<reference evidence="8 9" key="1">
    <citation type="submission" date="2018-06" db="EMBL/GenBank/DDBJ databases">
        <authorList>
            <consortium name="Pathogen Informatics"/>
            <person name="Doyle S."/>
        </authorList>
    </citation>
    <scope>NUCLEOTIDE SEQUENCE [LARGE SCALE GENOMIC DNA]</scope>
    <source>
        <strain evidence="8 9">NCTC10692</strain>
    </source>
</reference>
<keyword evidence="3 6" id="KW-0812">Transmembrane</keyword>
<evidence type="ECO:0000313" key="7">
    <source>
        <dbReference type="EMBL" id="SUD51460.1"/>
    </source>
</evidence>
<dbReference type="AlphaFoldDB" id="A0A379PKI2"/>
<proteinExistence type="predicted"/>
<evidence type="ECO:0000313" key="8">
    <source>
        <dbReference type="EMBL" id="SUE72816.1"/>
    </source>
</evidence>
<dbReference type="Proteomes" id="UP000255303">
    <property type="component" value="Unassembled WGS sequence"/>
</dbReference>
<dbReference type="EMBL" id="UGUV01000002">
    <property type="protein sequence ID" value="SUD51460.1"/>
    <property type="molecule type" value="Genomic_DNA"/>
</dbReference>
<name>A0A379PKI2_ECTOL</name>
<feature type="transmembrane region" description="Helical" evidence="6">
    <location>
        <begin position="95"/>
        <end position="118"/>
    </location>
</feature>
<keyword evidence="2" id="KW-1003">Cell membrane</keyword>
<dbReference type="EMBL" id="UGUV01000004">
    <property type="protein sequence ID" value="SUE72816.1"/>
    <property type="molecule type" value="Genomic_DNA"/>
</dbReference>
<evidence type="ECO:0000256" key="1">
    <source>
        <dbReference type="ARBA" id="ARBA00004651"/>
    </source>
</evidence>
<evidence type="ECO:0000256" key="3">
    <source>
        <dbReference type="ARBA" id="ARBA00022692"/>
    </source>
</evidence>
<feature type="transmembrane region" description="Helical" evidence="6">
    <location>
        <begin position="54"/>
        <end position="75"/>
    </location>
</feature>
<keyword evidence="5 6" id="KW-0472">Membrane</keyword>
<gene>
    <name evidence="7" type="ORF">NCTC10692_01911</name>
    <name evidence="8" type="ORF">NCTC10692_04973</name>
</gene>
<dbReference type="InterPro" id="IPR050833">
    <property type="entry name" value="Poly_Biosynth_Transport"/>
</dbReference>
<dbReference type="PANTHER" id="PTHR30250">
    <property type="entry name" value="PST FAMILY PREDICTED COLANIC ACID TRANSPORTER"/>
    <property type="match status" value="1"/>
</dbReference>
<feature type="transmembrane region" description="Helical" evidence="6">
    <location>
        <begin position="149"/>
        <end position="168"/>
    </location>
</feature>
<dbReference type="PANTHER" id="PTHR30250:SF26">
    <property type="entry name" value="PSMA PROTEIN"/>
    <property type="match status" value="1"/>
</dbReference>
<evidence type="ECO:0000256" key="6">
    <source>
        <dbReference type="SAM" id="Phobius"/>
    </source>
</evidence>
<organism evidence="8 9">
    <name type="scientific">Ectopseudomonas oleovorans</name>
    <name type="common">Pseudomonas oleovorans</name>
    <dbReference type="NCBI Taxonomy" id="301"/>
    <lineage>
        <taxon>Bacteria</taxon>
        <taxon>Pseudomonadati</taxon>
        <taxon>Pseudomonadota</taxon>
        <taxon>Gammaproteobacteria</taxon>
        <taxon>Pseudomonadales</taxon>
        <taxon>Pseudomonadaceae</taxon>
        <taxon>Ectopseudomonas</taxon>
    </lineage>
</organism>
<feature type="transmembrane region" description="Helical" evidence="6">
    <location>
        <begin position="125"/>
        <end position="143"/>
    </location>
</feature>
<evidence type="ECO:0000256" key="4">
    <source>
        <dbReference type="ARBA" id="ARBA00022989"/>
    </source>
</evidence>
<protein>
    <submittedName>
        <fullName evidence="8">Uncharacterized protein</fullName>
    </submittedName>
</protein>
<keyword evidence="4 6" id="KW-1133">Transmembrane helix</keyword>
<evidence type="ECO:0000256" key="5">
    <source>
        <dbReference type="ARBA" id="ARBA00023136"/>
    </source>
</evidence>
<comment type="subcellular location">
    <subcellularLocation>
        <location evidence="1">Cell membrane</location>
        <topology evidence="1">Multi-pass membrane protein</topology>
    </subcellularLocation>
</comment>
<evidence type="ECO:0000256" key="2">
    <source>
        <dbReference type="ARBA" id="ARBA00022475"/>
    </source>
</evidence>
<evidence type="ECO:0000313" key="9">
    <source>
        <dbReference type="Proteomes" id="UP000255303"/>
    </source>
</evidence>
<accession>A0A379PKI2</accession>
<dbReference type="GO" id="GO:0005886">
    <property type="term" value="C:plasma membrane"/>
    <property type="evidence" value="ECO:0007669"/>
    <property type="project" value="UniProtKB-SubCell"/>
</dbReference>
<sequence>MMNYLTNPSTVVAFTMARTMVRLIMQVGMVFSNAIRPEVSRLLGEGNDTQAVKVILRGSVLAAGLAVIGLLGVAIVGPWLLQIWSSGEVKLSAKFLSLLALHAMVNVLWYVPATYLFAINRHAQISWVYMCISILVFLGWWMFYGENTMLEASLVMLTIELLTAIFIIRSWRLGYGSQTSLWSRAK</sequence>
<dbReference type="RefSeq" id="WP_169713331.1">
    <property type="nucleotide sequence ID" value="NZ_UGUV01000002.1"/>
</dbReference>